<keyword evidence="4" id="KW-0456">Lyase</keyword>
<dbReference type="RefSeq" id="WP_005399154.1">
    <property type="nucleotide sequence ID" value="NZ_JH601088.1"/>
</dbReference>
<dbReference type="OrthoDB" id="9802667at2"/>
<protein>
    <submittedName>
        <fullName evidence="6">2-dehydro-3-deoxyphosphogluconate aldolase/4-hydroxy-2-oxoglutarate aldolase</fullName>
    </submittedName>
</protein>
<accession>H3NQM8</accession>
<evidence type="ECO:0000256" key="3">
    <source>
        <dbReference type="ARBA" id="ARBA00011233"/>
    </source>
</evidence>
<dbReference type="EMBL" id="AGEI01000029">
    <property type="protein sequence ID" value="EHR32358.1"/>
    <property type="molecule type" value="Genomic_DNA"/>
</dbReference>
<gene>
    <name evidence="6" type="ORF">HMPREF9709_01639</name>
</gene>
<evidence type="ECO:0000256" key="2">
    <source>
        <dbReference type="ARBA" id="ARBA00006906"/>
    </source>
</evidence>
<evidence type="ECO:0000256" key="5">
    <source>
        <dbReference type="ARBA" id="ARBA00023277"/>
    </source>
</evidence>
<dbReference type="GO" id="GO:0016829">
    <property type="term" value="F:lyase activity"/>
    <property type="evidence" value="ECO:0007669"/>
    <property type="project" value="UniProtKB-KW"/>
</dbReference>
<dbReference type="PATRIC" id="fig|883114.3.peg.1636"/>
<dbReference type="PANTHER" id="PTHR30246">
    <property type="entry name" value="2-KETO-3-DEOXY-6-PHOSPHOGLUCONATE ALDOLASE"/>
    <property type="match status" value="1"/>
</dbReference>
<dbReference type="CDD" id="cd00452">
    <property type="entry name" value="KDPG_aldolase"/>
    <property type="match status" value="1"/>
</dbReference>
<sequence>MKVEDIQKVTAILRGYDYEQVRNVAEAMMSSNIRSMEITTNSPDAFETAKKISDEFKEISVGMGTIMNAEHVDKAIEAGVGFILTPVMLDESSIKKCKENNVVTVISALTPSEVNLMFSYGADIVKIFPAKNVGYDYAKALKGPLGKEIKLMAVGGVSKNNVKDFIKGGYSYVGVGSSMFNKEDVKNGNIENLVKSLKEFENEMGVIDGK</sequence>
<dbReference type="Pfam" id="PF01081">
    <property type="entry name" value="Aldolase"/>
    <property type="match status" value="1"/>
</dbReference>
<evidence type="ECO:0000313" key="6">
    <source>
        <dbReference type="EMBL" id="EHR32358.1"/>
    </source>
</evidence>
<dbReference type="InterPro" id="IPR013785">
    <property type="entry name" value="Aldolase_TIM"/>
</dbReference>
<dbReference type="Gene3D" id="3.20.20.70">
    <property type="entry name" value="Aldolase class I"/>
    <property type="match status" value="1"/>
</dbReference>
<dbReference type="Proteomes" id="UP000004191">
    <property type="component" value="Unassembled WGS sequence"/>
</dbReference>
<evidence type="ECO:0000313" key="7">
    <source>
        <dbReference type="Proteomes" id="UP000004191"/>
    </source>
</evidence>
<comment type="caution">
    <text evidence="6">The sequence shown here is derived from an EMBL/GenBank/DDBJ whole genome shotgun (WGS) entry which is preliminary data.</text>
</comment>
<dbReference type="HOGENOM" id="CLU_077795_2_2_9"/>
<dbReference type="eggNOG" id="COG0800">
    <property type="taxonomic scope" value="Bacteria"/>
</dbReference>
<evidence type="ECO:0000256" key="4">
    <source>
        <dbReference type="ARBA" id="ARBA00023239"/>
    </source>
</evidence>
<keyword evidence="5" id="KW-0119">Carbohydrate metabolism</keyword>
<comment type="subunit">
    <text evidence="3">Homotrimer.</text>
</comment>
<dbReference type="STRING" id="883114.HMPREF9709_01639"/>
<name>H3NQM8_9FIRM</name>
<comment type="similarity">
    <text evidence="2">Belongs to the KHG/KDPG aldolase family.</text>
</comment>
<dbReference type="GeneID" id="96999581"/>
<dbReference type="InterPro" id="IPR000887">
    <property type="entry name" value="Aldlse_KDPG_KHG"/>
</dbReference>
<dbReference type="PANTHER" id="PTHR30246:SF1">
    <property type="entry name" value="2-DEHYDRO-3-DEOXY-6-PHOSPHOGALACTONATE ALDOLASE-RELATED"/>
    <property type="match status" value="1"/>
</dbReference>
<comment type="pathway">
    <text evidence="1">Carbohydrate acid metabolism.</text>
</comment>
<evidence type="ECO:0000256" key="1">
    <source>
        <dbReference type="ARBA" id="ARBA00004761"/>
    </source>
</evidence>
<proteinExistence type="inferred from homology"/>
<organism evidence="6 7">
    <name type="scientific">Helcococcus kunzii ATCC 51366</name>
    <dbReference type="NCBI Taxonomy" id="883114"/>
    <lineage>
        <taxon>Bacteria</taxon>
        <taxon>Bacillati</taxon>
        <taxon>Bacillota</taxon>
        <taxon>Tissierellia</taxon>
        <taxon>Tissierellales</taxon>
        <taxon>Peptoniphilaceae</taxon>
        <taxon>Helcococcus</taxon>
    </lineage>
</organism>
<keyword evidence="7" id="KW-1185">Reference proteome</keyword>
<dbReference type="AlphaFoldDB" id="H3NQM8"/>
<reference evidence="6 7" key="1">
    <citation type="submission" date="2012-01" db="EMBL/GenBank/DDBJ databases">
        <title>The Genome Sequence of Helcococcus kunzii ATCC 51366.</title>
        <authorList>
            <consortium name="The Broad Institute Genome Sequencing Platform"/>
            <person name="Earl A."/>
            <person name="Ward D."/>
            <person name="Feldgarden M."/>
            <person name="Gevers D."/>
            <person name="Huys G."/>
            <person name="Young S.K."/>
            <person name="Zeng Q."/>
            <person name="Gargeya S."/>
            <person name="Fitzgerald M."/>
            <person name="Haas B."/>
            <person name="Abouelleil A."/>
            <person name="Alvarado L."/>
            <person name="Arachchi H.M."/>
            <person name="Berlin A."/>
            <person name="Chapman S.B."/>
            <person name="Gearin G."/>
            <person name="Goldberg J."/>
            <person name="Griggs A."/>
            <person name="Gujja S."/>
            <person name="Hansen M."/>
            <person name="Heiman D."/>
            <person name="Howarth C."/>
            <person name="Larimer J."/>
            <person name="Lui A."/>
            <person name="MacDonald P.J.P."/>
            <person name="McCowen C."/>
            <person name="Montmayeur A."/>
            <person name="Murphy C."/>
            <person name="Neiman D."/>
            <person name="Pearson M."/>
            <person name="Priest M."/>
            <person name="Roberts A."/>
            <person name="Saif S."/>
            <person name="Shea T."/>
            <person name="Sisk P."/>
            <person name="Stolte C."/>
            <person name="Sykes S."/>
            <person name="Wortman J."/>
            <person name="Nusbaum C."/>
            <person name="Birren B."/>
        </authorList>
    </citation>
    <scope>NUCLEOTIDE SEQUENCE [LARGE SCALE GENOMIC DNA]</scope>
    <source>
        <strain evidence="6 7">ATCC 51366</strain>
    </source>
</reference>
<dbReference type="SUPFAM" id="SSF51569">
    <property type="entry name" value="Aldolase"/>
    <property type="match status" value="1"/>
</dbReference>